<sequence length="186" mass="20060">MTKITDAKILIMATNGFEQSELMVPLEKLRGAGATVHVASLDGKDITGWDEKNWGKSVPSDRKIADVSASDYDAIVLPGGQINPDLLRVQPEAVNLVRAFFDAGKTVAAICHAPWLLVEAGIAKGRKLTSYPSIRTDVENAGGEWHDREVVTDKGLVTSRNPGDLDAFVSKIIEEIGEGRHERAAA</sequence>
<proteinExistence type="inferred from homology"/>
<comment type="similarity">
    <text evidence="1">Belongs to the peptidase C56 family.</text>
</comment>
<evidence type="ECO:0000313" key="3">
    <source>
        <dbReference type="EMBL" id="KEO58043.1"/>
    </source>
</evidence>
<keyword evidence="4" id="KW-1185">Reference proteome</keyword>
<organism evidence="3 4">
    <name type="scientific">Thioclava indica</name>
    <dbReference type="NCBI Taxonomy" id="1353528"/>
    <lineage>
        <taxon>Bacteria</taxon>
        <taxon>Pseudomonadati</taxon>
        <taxon>Pseudomonadota</taxon>
        <taxon>Alphaproteobacteria</taxon>
        <taxon>Rhodobacterales</taxon>
        <taxon>Paracoccaceae</taxon>
        <taxon>Thioclava</taxon>
    </lineage>
</organism>
<dbReference type="InterPro" id="IPR006286">
    <property type="entry name" value="C56_PfpI-like"/>
</dbReference>
<evidence type="ECO:0000259" key="2">
    <source>
        <dbReference type="Pfam" id="PF01965"/>
    </source>
</evidence>
<dbReference type="PROSITE" id="PS51276">
    <property type="entry name" value="PEPTIDASE_C56_PFPI"/>
    <property type="match status" value="1"/>
</dbReference>
<dbReference type="Gene3D" id="3.40.50.880">
    <property type="match status" value="1"/>
</dbReference>
<dbReference type="PANTHER" id="PTHR42733:SF12">
    <property type="entry name" value="PROTEINASE"/>
    <property type="match status" value="1"/>
</dbReference>
<dbReference type="NCBIfam" id="TIGR01382">
    <property type="entry name" value="PfpI"/>
    <property type="match status" value="1"/>
</dbReference>
<name>A0A074JQZ9_9RHOB</name>
<protein>
    <recommendedName>
        <fullName evidence="2">DJ-1/PfpI domain-containing protein</fullName>
    </recommendedName>
</protein>
<dbReference type="EMBL" id="AUNB01000038">
    <property type="protein sequence ID" value="KEO58043.1"/>
    <property type="molecule type" value="Genomic_DNA"/>
</dbReference>
<dbReference type="CDD" id="cd03134">
    <property type="entry name" value="GATase1_PfpI_like"/>
    <property type="match status" value="1"/>
</dbReference>
<dbReference type="RefSeq" id="WP_038131539.1">
    <property type="nucleotide sequence ID" value="NZ_AUNB01000038.1"/>
</dbReference>
<dbReference type="Proteomes" id="UP000027471">
    <property type="component" value="Unassembled WGS sequence"/>
</dbReference>
<gene>
    <name evidence="3" type="ORF">DT23_16850</name>
</gene>
<accession>A0A074JQZ9</accession>
<dbReference type="InterPro" id="IPR029062">
    <property type="entry name" value="Class_I_gatase-like"/>
</dbReference>
<comment type="caution">
    <text evidence="3">The sequence shown here is derived from an EMBL/GenBank/DDBJ whole genome shotgun (WGS) entry which is preliminary data.</text>
</comment>
<feature type="domain" description="DJ-1/PfpI" evidence="2">
    <location>
        <begin position="8"/>
        <end position="175"/>
    </location>
</feature>
<evidence type="ECO:0000313" key="4">
    <source>
        <dbReference type="Proteomes" id="UP000027471"/>
    </source>
</evidence>
<dbReference type="OrthoDB" id="9792284at2"/>
<dbReference type="STRING" id="1353528.DT23_16850"/>
<evidence type="ECO:0000256" key="1">
    <source>
        <dbReference type="ARBA" id="ARBA00008542"/>
    </source>
</evidence>
<dbReference type="SUPFAM" id="SSF52317">
    <property type="entry name" value="Class I glutamine amidotransferase-like"/>
    <property type="match status" value="1"/>
</dbReference>
<dbReference type="AlphaFoldDB" id="A0A074JQZ9"/>
<dbReference type="eggNOG" id="COG0693">
    <property type="taxonomic scope" value="Bacteria"/>
</dbReference>
<dbReference type="PANTHER" id="PTHR42733">
    <property type="entry name" value="DJ-1 PROTEIN"/>
    <property type="match status" value="1"/>
</dbReference>
<dbReference type="InterPro" id="IPR002818">
    <property type="entry name" value="DJ-1/PfpI"/>
</dbReference>
<reference evidence="3 4" key="1">
    <citation type="journal article" date="2015" name="Antonie Van Leeuwenhoek">
        <title>Thioclava indica sp. nov., isolated from surface seawater of the Indian Ocean.</title>
        <authorList>
            <person name="Liu Y."/>
            <person name="Lai Q."/>
            <person name="Du J."/>
            <person name="Xu H."/>
            <person name="Jiang L."/>
            <person name="Shao Z."/>
        </authorList>
    </citation>
    <scope>NUCLEOTIDE SEQUENCE [LARGE SCALE GENOMIC DNA]</scope>
    <source>
        <strain evidence="3 4">DT23-4</strain>
    </source>
</reference>
<dbReference type="Pfam" id="PF01965">
    <property type="entry name" value="DJ-1_PfpI"/>
    <property type="match status" value="1"/>
</dbReference>